<dbReference type="SMART" id="SM00013">
    <property type="entry name" value="LRRNT"/>
    <property type="match status" value="1"/>
</dbReference>
<dbReference type="EMBL" id="SRLO01000063">
    <property type="protein sequence ID" value="TNN79552.1"/>
    <property type="molecule type" value="Genomic_DNA"/>
</dbReference>
<dbReference type="InterPro" id="IPR001611">
    <property type="entry name" value="Leu-rich_rpt"/>
</dbReference>
<evidence type="ECO:0000256" key="3">
    <source>
        <dbReference type="ARBA" id="ARBA00022737"/>
    </source>
</evidence>
<feature type="region of interest" description="Disordered" evidence="5">
    <location>
        <begin position="258"/>
        <end position="304"/>
    </location>
</feature>
<evidence type="ECO:0000256" key="5">
    <source>
        <dbReference type="SAM" id="MobiDB-lite"/>
    </source>
</evidence>
<gene>
    <name evidence="9" type="primary">Igfals</name>
    <name evidence="9" type="ORF">EYF80_010134</name>
</gene>
<name>A0A4Z2IQQ1_9TELE</name>
<evidence type="ECO:0000256" key="6">
    <source>
        <dbReference type="SAM" id="Phobius"/>
    </source>
</evidence>
<dbReference type="InterPro" id="IPR032675">
    <property type="entry name" value="LRR_dom_sf"/>
</dbReference>
<evidence type="ECO:0000313" key="10">
    <source>
        <dbReference type="Proteomes" id="UP000314294"/>
    </source>
</evidence>
<evidence type="ECO:0000256" key="4">
    <source>
        <dbReference type="ARBA" id="ARBA00023180"/>
    </source>
</evidence>
<dbReference type="SUPFAM" id="SSF52058">
    <property type="entry name" value="L domain-like"/>
    <property type="match status" value="2"/>
</dbReference>
<keyword evidence="6" id="KW-0812">Transmembrane</keyword>
<keyword evidence="6" id="KW-1133">Transmembrane helix</keyword>
<feature type="region of interest" description="Disordered" evidence="5">
    <location>
        <begin position="202"/>
        <end position="246"/>
    </location>
</feature>
<dbReference type="PROSITE" id="PS51450">
    <property type="entry name" value="LRR"/>
    <property type="match status" value="1"/>
</dbReference>
<keyword evidence="4" id="KW-0325">Glycoprotein</keyword>
<dbReference type="SMART" id="SM00369">
    <property type="entry name" value="LRR_TYP"/>
    <property type="match status" value="17"/>
</dbReference>
<feature type="domain" description="LRRNT" evidence="8">
    <location>
        <begin position="502"/>
        <end position="540"/>
    </location>
</feature>
<dbReference type="SMART" id="SM00365">
    <property type="entry name" value="LRR_SD22"/>
    <property type="match status" value="4"/>
</dbReference>
<organism evidence="9 10">
    <name type="scientific">Liparis tanakae</name>
    <name type="common">Tanaka's snailfish</name>
    <dbReference type="NCBI Taxonomy" id="230148"/>
    <lineage>
        <taxon>Eukaryota</taxon>
        <taxon>Metazoa</taxon>
        <taxon>Chordata</taxon>
        <taxon>Craniata</taxon>
        <taxon>Vertebrata</taxon>
        <taxon>Euteleostomi</taxon>
        <taxon>Actinopterygii</taxon>
        <taxon>Neopterygii</taxon>
        <taxon>Teleostei</taxon>
        <taxon>Neoteleostei</taxon>
        <taxon>Acanthomorphata</taxon>
        <taxon>Eupercaria</taxon>
        <taxon>Perciformes</taxon>
        <taxon>Cottioidei</taxon>
        <taxon>Cottales</taxon>
        <taxon>Liparidae</taxon>
        <taxon>Liparis</taxon>
    </lineage>
</organism>
<accession>A0A4Z2IQQ1</accession>
<evidence type="ECO:0000256" key="7">
    <source>
        <dbReference type="SAM" id="SignalP"/>
    </source>
</evidence>
<evidence type="ECO:0000313" key="9">
    <source>
        <dbReference type="EMBL" id="TNN79552.1"/>
    </source>
</evidence>
<dbReference type="Proteomes" id="UP000314294">
    <property type="component" value="Unassembled WGS sequence"/>
</dbReference>
<dbReference type="PANTHER" id="PTHR24369:SF213">
    <property type="entry name" value="INSULIN LIKE GROWTH FACTOR BINDING PROTEIN ACID LABILE SUBUNIT"/>
    <property type="match status" value="1"/>
</dbReference>
<dbReference type="FunFam" id="3.80.10.10:FF:000770">
    <property type="entry name" value="Uncharacterized protein"/>
    <property type="match status" value="1"/>
</dbReference>
<dbReference type="InterPro" id="IPR003591">
    <property type="entry name" value="Leu-rich_rpt_typical-subtyp"/>
</dbReference>
<keyword evidence="2 7" id="KW-0732">Signal</keyword>
<dbReference type="Gene3D" id="3.80.10.10">
    <property type="entry name" value="Ribonuclease Inhibitor"/>
    <property type="match status" value="4"/>
</dbReference>
<keyword evidence="10" id="KW-1185">Reference proteome</keyword>
<reference evidence="9 10" key="1">
    <citation type="submission" date="2019-03" db="EMBL/GenBank/DDBJ databases">
        <title>First draft genome of Liparis tanakae, snailfish: a comprehensive survey of snailfish specific genes.</title>
        <authorList>
            <person name="Kim W."/>
            <person name="Song I."/>
            <person name="Jeong J.-H."/>
            <person name="Kim D."/>
            <person name="Kim S."/>
            <person name="Ryu S."/>
            <person name="Song J.Y."/>
            <person name="Lee S.K."/>
        </authorList>
    </citation>
    <scope>NUCLEOTIDE SEQUENCE [LARGE SCALE GENOMIC DNA]</scope>
    <source>
        <tissue evidence="9">Muscle</tissue>
    </source>
</reference>
<dbReference type="GO" id="GO:0005886">
    <property type="term" value="C:plasma membrane"/>
    <property type="evidence" value="ECO:0007669"/>
    <property type="project" value="TreeGrafter"/>
</dbReference>
<feature type="signal peptide" evidence="7">
    <location>
        <begin position="1"/>
        <end position="22"/>
    </location>
</feature>
<feature type="chain" id="PRO_5021287311" evidence="7">
    <location>
        <begin position="23"/>
        <end position="1045"/>
    </location>
</feature>
<dbReference type="Pfam" id="PF13855">
    <property type="entry name" value="LRR_8"/>
    <property type="match status" value="5"/>
</dbReference>
<dbReference type="PANTHER" id="PTHR24369">
    <property type="entry name" value="ANTIGEN BSP, PUTATIVE-RELATED"/>
    <property type="match status" value="1"/>
</dbReference>
<dbReference type="InterPro" id="IPR000372">
    <property type="entry name" value="LRRNT"/>
</dbReference>
<keyword evidence="3" id="KW-0677">Repeat</keyword>
<dbReference type="FunFam" id="3.80.10.10:FF:001636">
    <property type="entry name" value="Insulin like growth factor binding protein acid labile subunit"/>
    <property type="match status" value="1"/>
</dbReference>
<sequence length="1045" mass="117308">MRGTELLLGYFLVKVMVCNAEGEPGQTVDHFLLVTGFNDSEEGESGVTESPHLEDRCRGYYDVMGQWDPPFVCRTGSYLYCCGTCGFRFCCAFRSSRLDQTTCKNYDTPPWMMTGRPPPKVDVTQETAKDKTNLIVYVICGVVAIMALIGIFTKLGLEKTHRPHRENMSRALAHVIRHPASEHTDDIGLGQHYENIQTRLTVNSHRGQPERTKSPLAANAAPVHDSPFPPVPEKANDSFYSNRQPAMEMTTKGSLPMEAMDMEPEPSNPYSPPRQAKQNSRKYRTPKSHGSQSQSYGSSAAAGSGMLRSWESRNTPGLRQSYGPKKLCFMEKELHTARYMPPQPYFVTNSKTEVTFYEIADLVNVTRPSTFPMKKRSVLEKFRPHKRLTKPMDSLCCKKAARGGINSRGGGGGGEGSRAVTGSEAAAMNRRHLHGREAGFKEIYDKNNDIRKWTLLSFGCVNSETHAGMHTIVLLVLWVLGTSLVLPDPDTAGEKVTEEPIPCSRGCTCMNDDYILELNMYCSARNLTQVPLDMPPSTHSLWLDGNLFTSLPAASFKDLSNLDFLNLQSGELVTLDPQAFKGLRSLAHLHLERNRLRVLPATIFQNTPNIASISLHNNQLTRLEDRLFAGLSHTWLLNLGWNSLAVLPETAFHDLQGLRELVLAGNRLAYLQPQLFQNLAELKELDLTGNQLKVIKANVFVKLTKLQKLYLAHNQIVTVAPRAFVGMKSLRWMDITNNRLTSLHDDTFLGLHSLHVLRLSNNSITGIRPRTFRDLQYLEELRLSHNRIRALGERIFEGLGHLEVLELEHNQVQEAQVGSFTGLSHVAVINLSGSCFHSLPDHIFKGLSKLHSLHLDRGCLERVTSQAFTGLSGLRRLFLQHNNISTVERQSFTELVGLLGLDLSFNKLEVLTTHTFAGLKNLEYLLLSHNECQQFLQNGTKQLLPRLRYLDLRANTLTGMVPDFPENMEKLLLSWNKWKCDCSALPLRNYILRNPLVIPRQVETHAEGEEPDSTITIFNNITCSSPPSLVGQDLRDIDSELFQSC</sequence>
<proteinExistence type="predicted"/>
<keyword evidence="6" id="KW-0472">Membrane</keyword>
<protein>
    <submittedName>
        <fullName evidence="9">Insulin-like growth factor-binding protein complex acid labile subunit</fullName>
    </submittedName>
</protein>
<dbReference type="InterPro" id="IPR053891">
    <property type="entry name" value="Shisa_N"/>
</dbReference>
<evidence type="ECO:0000259" key="8">
    <source>
        <dbReference type="SMART" id="SM00013"/>
    </source>
</evidence>
<dbReference type="AlphaFoldDB" id="A0A4Z2IQQ1"/>
<dbReference type="Pfam" id="PF13908">
    <property type="entry name" value="Shisa_N"/>
    <property type="match status" value="1"/>
</dbReference>
<dbReference type="InterPro" id="IPR050541">
    <property type="entry name" value="LRR_TM_domain-containing"/>
</dbReference>
<dbReference type="OrthoDB" id="2013775at2759"/>
<evidence type="ECO:0000256" key="2">
    <source>
        <dbReference type="ARBA" id="ARBA00022729"/>
    </source>
</evidence>
<evidence type="ECO:0000256" key="1">
    <source>
        <dbReference type="ARBA" id="ARBA00022614"/>
    </source>
</evidence>
<comment type="caution">
    <text evidence="9">The sequence shown here is derived from an EMBL/GenBank/DDBJ whole genome shotgun (WGS) entry which is preliminary data.</text>
</comment>
<feature type="compositionally biased region" description="Low complexity" evidence="5">
    <location>
        <begin position="288"/>
        <end position="304"/>
    </location>
</feature>
<keyword evidence="1" id="KW-0433">Leucine-rich repeat</keyword>
<feature type="transmembrane region" description="Helical" evidence="6">
    <location>
        <begin position="134"/>
        <end position="157"/>
    </location>
</feature>